<gene>
    <name evidence="1" type="ORF">Tci_641054</name>
</gene>
<organism evidence="1">
    <name type="scientific">Tanacetum cinerariifolium</name>
    <name type="common">Dalmatian daisy</name>
    <name type="synonym">Chrysanthemum cinerariifolium</name>
    <dbReference type="NCBI Taxonomy" id="118510"/>
    <lineage>
        <taxon>Eukaryota</taxon>
        <taxon>Viridiplantae</taxon>
        <taxon>Streptophyta</taxon>
        <taxon>Embryophyta</taxon>
        <taxon>Tracheophyta</taxon>
        <taxon>Spermatophyta</taxon>
        <taxon>Magnoliopsida</taxon>
        <taxon>eudicotyledons</taxon>
        <taxon>Gunneridae</taxon>
        <taxon>Pentapetalae</taxon>
        <taxon>asterids</taxon>
        <taxon>campanulids</taxon>
        <taxon>Asterales</taxon>
        <taxon>Asteraceae</taxon>
        <taxon>Asteroideae</taxon>
        <taxon>Anthemideae</taxon>
        <taxon>Anthemidinae</taxon>
        <taxon>Tanacetum</taxon>
    </lineage>
</organism>
<accession>A0A699K406</accession>
<comment type="caution">
    <text evidence="1">The sequence shown here is derived from an EMBL/GenBank/DDBJ whole genome shotgun (WGS) entry which is preliminary data.</text>
</comment>
<sequence length="63" mass="6782">GSSKPAGPDRSPLPMFSLMGPLSYLKPMVSALRIAPDLEASRARGFVHRLLELQSLAYGNLIS</sequence>
<reference evidence="1" key="1">
    <citation type="journal article" date="2019" name="Sci. Rep.">
        <title>Draft genome of Tanacetum cinerariifolium, the natural source of mosquito coil.</title>
        <authorList>
            <person name="Yamashiro T."/>
            <person name="Shiraishi A."/>
            <person name="Satake H."/>
            <person name="Nakayama K."/>
        </authorList>
    </citation>
    <scope>NUCLEOTIDE SEQUENCE</scope>
</reference>
<feature type="non-terminal residue" evidence="1">
    <location>
        <position position="1"/>
    </location>
</feature>
<protein>
    <submittedName>
        <fullName evidence="1">Uncharacterized protein</fullName>
    </submittedName>
</protein>
<name>A0A699K406_TANCI</name>
<dbReference type="EMBL" id="BKCJ010469626">
    <property type="protein sequence ID" value="GFA69082.1"/>
    <property type="molecule type" value="Genomic_DNA"/>
</dbReference>
<evidence type="ECO:0000313" key="1">
    <source>
        <dbReference type="EMBL" id="GFA69082.1"/>
    </source>
</evidence>
<dbReference type="AlphaFoldDB" id="A0A699K406"/>
<proteinExistence type="predicted"/>